<dbReference type="AlphaFoldDB" id="A0AAJ0HHH5"/>
<evidence type="ECO:0000256" key="1">
    <source>
        <dbReference type="SAM" id="MobiDB-lite"/>
    </source>
</evidence>
<feature type="region of interest" description="Disordered" evidence="1">
    <location>
        <begin position="94"/>
        <end position="127"/>
    </location>
</feature>
<evidence type="ECO:0000313" key="3">
    <source>
        <dbReference type="Proteomes" id="UP001275084"/>
    </source>
</evidence>
<keyword evidence="3" id="KW-1185">Reference proteome</keyword>
<dbReference type="EMBL" id="JAUIQD010000004">
    <property type="protein sequence ID" value="KAK3352788.1"/>
    <property type="molecule type" value="Genomic_DNA"/>
</dbReference>
<sequence length="244" mass="26527">MTYSTPMWWQTARQLSAPSGITQPPACYLELPNSPLDPTVVALFRTYLICNCSGLAKHETAETVAGTIVEDRQAWRVIRAHKIRAPPILSLNISGGGGTRGQKLGKHQDVEPEPVTPSARSWGPKRPGRELVGRAVPGPQSTPLNPPGVALVRTRILLRIHPPSDLSTAAIAKSEIAAHQSCQHVKCSGSIRVHPSLAGERYMLRAAGPLWIPSTQLEMACRHTGAVREDYRVLIDPSRPLTAR</sequence>
<name>A0AAJ0HHH5_9PEZI</name>
<dbReference type="Proteomes" id="UP001275084">
    <property type="component" value="Unassembled WGS sequence"/>
</dbReference>
<proteinExistence type="predicted"/>
<reference evidence="2" key="1">
    <citation type="journal article" date="2023" name="Mol. Phylogenet. Evol.">
        <title>Genome-scale phylogeny and comparative genomics of the fungal order Sordariales.</title>
        <authorList>
            <person name="Hensen N."/>
            <person name="Bonometti L."/>
            <person name="Westerberg I."/>
            <person name="Brannstrom I.O."/>
            <person name="Guillou S."/>
            <person name="Cros-Aarteil S."/>
            <person name="Calhoun S."/>
            <person name="Haridas S."/>
            <person name="Kuo A."/>
            <person name="Mondo S."/>
            <person name="Pangilinan J."/>
            <person name="Riley R."/>
            <person name="LaButti K."/>
            <person name="Andreopoulos B."/>
            <person name="Lipzen A."/>
            <person name="Chen C."/>
            <person name="Yan M."/>
            <person name="Daum C."/>
            <person name="Ng V."/>
            <person name="Clum A."/>
            <person name="Steindorff A."/>
            <person name="Ohm R.A."/>
            <person name="Martin F."/>
            <person name="Silar P."/>
            <person name="Natvig D.O."/>
            <person name="Lalanne C."/>
            <person name="Gautier V."/>
            <person name="Ament-Velasquez S.L."/>
            <person name="Kruys A."/>
            <person name="Hutchinson M.I."/>
            <person name="Powell A.J."/>
            <person name="Barry K."/>
            <person name="Miller A.N."/>
            <person name="Grigoriev I.V."/>
            <person name="Debuchy R."/>
            <person name="Gladieux P."/>
            <person name="Hiltunen Thoren M."/>
            <person name="Johannesson H."/>
        </authorList>
    </citation>
    <scope>NUCLEOTIDE SEQUENCE</scope>
    <source>
        <strain evidence="2">CBS 955.72</strain>
    </source>
</reference>
<protein>
    <submittedName>
        <fullName evidence="2">Uncharacterized protein</fullName>
    </submittedName>
</protein>
<comment type="caution">
    <text evidence="2">The sequence shown here is derived from an EMBL/GenBank/DDBJ whole genome shotgun (WGS) entry which is preliminary data.</text>
</comment>
<accession>A0AAJ0HHH5</accession>
<organism evidence="2 3">
    <name type="scientific">Lasiosphaeria hispida</name>
    <dbReference type="NCBI Taxonomy" id="260671"/>
    <lineage>
        <taxon>Eukaryota</taxon>
        <taxon>Fungi</taxon>
        <taxon>Dikarya</taxon>
        <taxon>Ascomycota</taxon>
        <taxon>Pezizomycotina</taxon>
        <taxon>Sordariomycetes</taxon>
        <taxon>Sordariomycetidae</taxon>
        <taxon>Sordariales</taxon>
        <taxon>Lasiosphaeriaceae</taxon>
        <taxon>Lasiosphaeria</taxon>
    </lineage>
</organism>
<evidence type="ECO:0000313" key="2">
    <source>
        <dbReference type="EMBL" id="KAK3352788.1"/>
    </source>
</evidence>
<reference evidence="2" key="2">
    <citation type="submission" date="2023-06" db="EMBL/GenBank/DDBJ databases">
        <authorList>
            <consortium name="Lawrence Berkeley National Laboratory"/>
            <person name="Haridas S."/>
            <person name="Hensen N."/>
            <person name="Bonometti L."/>
            <person name="Westerberg I."/>
            <person name="Brannstrom I.O."/>
            <person name="Guillou S."/>
            <person name="Cros-Aarteil S."/>
            <person name="Calhoun S."/>
            <person name="Kuo A."/>
            <person name="Mondo S."/>
            <person name="Pangilinan J."/>
            <person name="Riley R."/>
            <person name="Labutti K."/>
            <person name="Andreopoulos B."/>
            <person name="Lipzen A."/>
            <person name="Chen C."/>
            <person name="Yanf M."/>
            <person name="Daum C."/>
            <person name="Ng V."/>
            <person name="Clum A."/>
            <person name="Steindorff A."/>
            <person name="Ohm R."/>
            <person name="Martin F."/>
            <person name="Silar P."/>
            <person name="Natvig D."/>
            <person name="Lalanne C."/>
            <person name="Gautier V."/>
            <person name="Ament-Velasquez S.L."/>
            <person name="Kruys A."/>
            <person name="Hutchinson M.I."/>
            <person name="Powell A.J."/>
            <person name="Barry K."/>
            <person name="Miller A.N."/>
            <person name="Grigoriev I.V."/>
            <person name="Debuchy R."/>
            <person name="Gladieux P."/>
            <person name="Thoren M.H."/>
            <person name="Johannesson H."/>
        </authorList>
    </citation>
    <scope>NUCLEOTIDE SEQUENCE</scope>
    <source>
        <strain evidence="2">CBS 955.72</strain>
    </source>
</reference>
<gene>
    <name evidence="2" type="ORF">B0T25DRAFT_192690</name>
</gene>